<evidence type="ECO:0000313" key="1">
    <source>
        <dbReference type="EMBL" id="CAC5400854.1"/>
    </source>
</evidence>
<reference evidence="1 2" key="1">
    <citation type="submission" date="2020-06" db="EMBL/GenBank/DDBJ databases">
        <authorList>
            <person name="Li R."/>
            <person name="Bekaert M."/>
        </authorList>
    </citation>
    <scope>NUCLEOTIDE SEQUENCE [LARGE SCALE GENOMIC DNA]</scope>
    <source>
        <strain evidence="2">wild</strain>
    </source>
</reference>
<dbReference type="Proteomes" id="UP000507470">
    <property type="component" value="Unassembled WGS sequence"/>
</dbReference>
<sequence>MTHTRLNTLSELTGREIVENLLEEFTDCSKGVKTSTQTRENILKSREKYCENSNNYIQFLTRKNTEDSNETLSTFKTEFKKCTEIIDNTIQQIKTLKLTAAETMSVAPVKTTPWLLGPKWMKNSDKEAQCDVKTLYPLVSPDNDKEIRTEISASKTSINALAPVVGRFEKFSSWRRLVKAISFLQHVAQSFSLKDKSCQGWHFFVKMSCRLIVIKS</sequence>
<proteinExistence type="predicted"/>
<dbReference type="AlphaFoldDB" id="A0A6J8D121"/>
<organism evidence="1 2">
    <name type="scientific">Mytilus coruscus</name>
    <name type="common">Sea mussel</name>
    <dbReference type="NCBI Taxonomy" id="42192"/>
    <lineage>
        <taxon>Eukaryota</taxon>
        <taxon>Metazoa</taxon>
        <taxon>Spiralia</taxon>
        <taxon>Lophotrochozoa</taxon>
        <taxon>Mollusca</taxon>
        <taxon>Bivalvia</taxon>
        <taxon>Autobranchia</taxon>
        <taxon>Pteriomorphia</taxon>
        <taxon>Mytilida</taxon>
        <taxon>Mytiloidea</taxon>
        <taxon>Mytilidae</taxon>
        <taxon>Mytilinae</taxon>
        <taxon>Mytilus</taxon>
    </lineage>
</organism>
<gene>
    <name evidence="1" type="ORF">MCOR_35002</name>
</gene>
<evidence type="ECO:0000313" key="2">
    <source>
        <dbReference type="Proteomes" id="UP000507470"/>
    </source>
</evidence>
<accession>A0A6J8D121</accession>
<protein>
    <submittedName>
        <fullName evidence="1">Uncharacterized protein</fullName>
    </submittedName>
</protein>
<dbReference type="EMBL" id="CACVKT020006320">
    <property type="protein sequence ID" value="CAC5400854.1"/>
    <property type="molecule type" value="Genomic_DNA"/>
</dbReference>
<keyword evidence="2" id="KW-1185">Reference proteome</keyword>
<name>A0A6J8D121_MYTCO</name>